<comment type="catalytic activity">
    <reaction evidence="5 6">
        <text>Exonucleolytic cleavage in either 5'- to 3'- or 3'- to 5'-direction to yield nucleoside 5'-phosphates.</text>
        <dbReference type="EC" id="3.1.11.6"/>
    </reaction>
</comment>
<evidence type="ECO:0000256" key="4">
    <source>
        <dbReference type="ARBA" id="ARBA00022839"/>
    </source>
</evidence>
<evidence type="ECO:0000256" key="1">
    <source>
        <dbReference type="ARBA" id="ARBA00022490"/>
    </source>
</evidence>
<dbReference type="EMBL" id="JBBMFI010000001">
    <property type="protein sequence ID" value="MEQ2564683.1"/>
    <property type="molecule type" value="Genomic_DNA"/>
</dbReference>
<dbReference type="InterPro" id="IPR020579">
    <property type="entry name" value="Exonuc_VII_lsu_C"/>
</dbReference>
<protein>
    <recommendedName>
        <fullName evidence="5">Exodeoxyribonuclease 7 large subunit</fullName>
        <ecNumber evidence="5">3.1.11.6</ecNumber>
    </recommendedName>
    <alternativeName>
        <fullName evidence="5">Exodeoxyribonuclease VII large subunit</fullName>
        <shortName evidence="5">Exonuclease VII large subunit</shortName>
    </alternativeName>
</protein>
<evidence type="ECO:0000256" key="5">
    <source>
        <dbReference type="HAMAP-Rule" id="MF_00378"/>
    </source>
</evidence>
<sequence length="415" mass="46354">MQLVFLALHIEDGKMLPVEPKILTVSQLNFYVKSILDSDQRLNYVFLCGEISNLTDHYRSGHIYLSLKDNKSVIRAVMFAGNARNLKFKPMEGMKVICRGRVTLYEATGQYQYYIEDMQPDGIGALYQAYEQLKEKLQSKGLFDESHKKPIPYCPKTIGVITSPTGAAVQDIKNILTRRFPSVNIVLCPVLVQGDNAVPQLIDAVNKLNEYDLCDTIIIGRGGGSIEDLWAFNDENLAYAIYNSHIPVISAVGHETDFTICDFVSDLRAPTPSAGAELAVPDRNEILQNLDAQRQYLSSLMDKKLIENKNIISEMTTKLLSLSPDDKIAKLYNDLDFLSQKYENNSNRIFQNTANKIELLATKLESLNPVSTLKRGYSVVTNNDKTVTSVKDVKNGDTLAINVTDGKIISKVIGE</sequence>
<gene>
    <name evidence="5 9" type="primary">xseA</name>
    <name evidence="9" type="ORF">ABFO16_00330</name>
</gene>
<dbReference type="EC" id="3.1.11.6" evidence="5"/>
<dbReference type="RefSeq" id="WP_367286222.1">
    <property type="nucleotide sequence ID" value="NZ_JBBMEY010000001.1"/>
</dbReference>
<evidence type="ECO:0000256" key="3">
    <source>
        <dbReference type="ARBA" id="ARBA00022801"/>
    </source>
</evidence>
<dbReference type="PANTHER" id="PTHR30008:SF0">
    <property type="entry name" value="EXODEOXYRIBONUCLEASE 7 LARGE SUBUNIT"/>
    <property type="match status" value="1"/>
</dbReference>
<dbReference type="Pfam" id="PF02601">
    <property type="entry name" value="Exonuc_VII_L"/>
    <property type="match status" value="1"/>
</dbReference>
<dbReference type="HAMAP" id="MF_00378">
    <property type="entry name" value="Exonuc_7_L"/>
    <property type="match status" value="1"/>
</dbReference>
<dbReference type="CDD" id="cd04489">
    <property type="entry name" value="ExoVII_LU_OBF"/>
    <property type="match status" value="1"/>
</dbReference>
<keyword evidence="2 5" id="KW-0540">Nuclease</keyword>
<evidence type="ECO:0000256" key="6">
    <source>
        <dbReference type="RuleBase" id="RU004355"/>
    </source>
</evidence>
<keyword evidence="4 5" id="KW-0269">Exonuclease</keyword>
<comment type="subunit">
    <text evidence="5">Heterooligomer composed of large and small subunits.</text>
</comment>
<feature type="domain" description="Exonuclease VII large subunit C-terminal" evidence="7">
    <location>
        <begin position="142"/>
        <end position="317"/>
    </location>
</feature>
<accession>A0ABV1HRS5</accession>
<name>A0ABV1HRS5_9FIRM</name>
<evidence type="ECO:0000313" key="9">
    <source>
        <dbReference type="EMBL" id="MEQ2564683.1"/>
    </source>
</evidence>
<dbReference type="GO" id="GO:0008855">
    <property type="term" value="F:exodeoxyribonuclease VII activity"/>
    <property type="evidence" value="ECO:0007669"/>
    <property type="project" value="UniProtKB-EC"/>
</dbReference>
<dbReference type="InterPro" id="IPR025824">
    <property type="entry name" value="OB-fold_nuc-bd_dom"/>
</dbReference>
<dbReference type="PANTHER" id="PTHR30008">
    <property type="entry name" value="EXODEOXYRIBONUCLEASE 7 LARGE SUBUNIT"/>
    <property type="match status" value="1"/>
</dbReference>
<dbReference type="InterPro" id="IPR003753">
    <property type="entry name" value="Exonuc_VII_L"/>
</dbReference>
<dbReference type="NCBIfam" id="TIGR00237">
    <property type="entry name" value="xseA"/>
    <property type="match status" value="1"/>
</dbReference>
<dbReference type="Proteomes" id="UP001478133">
    <property type="component" value="Unassembled WGS sequence"/>
</dbReference>
<comment type="subcellular location">
    <subcellularLocation>
        <location evidence="5 6">Cytoplasm</location>
    </subcellularLocation>
</comment>
<keyword evidence="3 5" id="KW-0378">Hydrolase</keyword>
<dbReference type="Pfam" id="PF13742">
    <property type="entry name" value="tRNA_anti_2"/>
    <property type="match status" value="1"/>
</dbReference>
<evidence type="ECO:0000256" key="2">
    <source>
        <dbReference type="ARBA" id="ARBA00022722"/>
    </source>
</evidence>
<organism evidence="9 10">
    <name type="scientific">Ruminococcoides intestinihominis</name>
    <dbReference type="NCBI Taxonomy" id="3133161"/>
    <lineage>
        <taxon>Bacteria</taxon>
        <taxon>Bacillati</taxon>
        <taxon>Bacillota</taxon>
        <taxon>Clostridia</taxon>
        <taxon>Eubacteriales</taxon>
        <taxon>Oscillospiraceae</taxon>
        <taxon>Ruminococcoides</taxon>
    </lineage>
</organism>
<comment type="function">
    <text evidence="5">Bidirectionally degrades single-stranded DNA into large acid-insoluble oligonucleotides, which are then degraded further into small acid-soluble oligonucleotides.</text>
</comment>
<comment type="similarity">
    <text evidence="5 6">Belongs to the XseA family.</text>
</comment>
<evidence type="ECO:0000259" key="7">
    <source>
        <dbReference type="Pfam" id="PF02601"/>
    </source>
</evidence>
<feature type="domain" description="OB-fold nucleic acid binding" evidence="8">
    <location>
        <begin position="23"/>
        <end position="119"/>
    </location>
</feature>
<proteinExistence type="inferred from homology"/>
<evidence type="ECO:0000259" key="8">
    <source>
        <dbReference type="Pfam" id="PF13742"/>
    </source>
</evidence>
<keyword evidence="10" id="KW-1185">Reference proteome</keyword>
<keyword evidence="1 5" id="KW-0963">Cytoplasm</keyword>
<comment type="caution">
    <text evidence="9">The sequence shown here is derived from an EMBL/GenBank/DDBJ whole genome shotgun (WGS) entry which is preliminary data.</text>
</comment>
<evidence type="ECO:0000313" key="10">
    <source>
        <dbReference type="Proteomes" id="UP001478133"/>
    </source>
</evidence>
<reference evidence="9 10" key="1">
    <citation type="submission" date="2024-03" db="EMBL/GenBank/DDBJ databases">
        <title>Human intestinal bacterial collection.</title>
        <authorList>
            <person name="Pauvert C."/>
            <person name="Hitch T.C.A."/>
            <person name="Clavel T."/>
        </authorList>
    </citation>
    <scope>NUCLEOTIDE SEQUENCE [LARGE SCALE GENOMIC DNA]</scope>
    <source>
        <strain evidence="9 10">CLA-AP-H18</strain>
    </source>
</reference>